<feature type="domain" description="Biotin carboxylation" evidence="8">
    <location>
        <begin position="1"/>
        <end position="476"/>
    </location>
</feature>
<dbReference type="GO" id="GO:0004485">
    <property type="term" value="F:methylcrotonoyl-CoA carboxylase activity"/>
    <property type="evidence" value="ECO:0007669"/>
    <property type="project" value="TreeGrafter"/>
</dbReference>
<dbReference type="AlphaFoldDB" id="A0A177AVQ6"/>
<dbReference type="SMART" id="SM00878">
    <property type="entry name" value="Biotin_carb_C"/>
    <property type="match status" value="1"/>
</dbReference>
<dbReference type="GO" id="GO:0005524">
    <property type="term" value="F:ATP binding"/>
    <property type="evidence" value="ECO:0007669"/>
    <property type="project" value="UniProtKB-UniRule"/>
</dbReference>
<dbReference type="GO" id="GO:0046872">
    <property type="term" value="F:metal ion binding"/>
    <property type="evidence" value="ECO:0007669"/>
    <property type="project" value="InterPro"/>
</dbReference>
<dbReference type="InterPro" id="IPR011054">
    <property type="entry name" value="Rudment_hybrid_motif"/>
</dbReference>
<dbReference type="FunFam" id="3.30.1490.20:FF:000003">
    <property type="entry name" value="acetyl-CoA carboxylase isoform X1"/>
    <property type="match status" value="1"/>
</dbReference>
<feature type="non-terminal residue" evidence="9">
    <location>
        <position position="511"/>
    </location>
</feature>
<feature type="domain" description="ATP-grasp" evidence="7">
    <location>
        <begin position="119"/>
        <end position="345"/>
    </location>
</feature>
<dbReference type="Pfam" id="PF02785">
    <property type="entry name" value="Biotin_carb_C"/>
    <property type="match status" value="1"/>
</dbReference>
<accession>A0A177AVQ6</accession>
<dbReference type="SUPFAM" id="SSF56059">
    <property type="entry name" value="Glutathione synthetase ATP-binding domain-like"/>
    <property type="match status" value="1"/>
</dbReference>
<evidence type="ECO:0000313" key="9">
    <source>
        <dbReference type="EMBL" id="OAF66065.1"/>
    </source>
</evidence>
<dbReference type="OrthoDB" id="196847at2759"/>
<dbReference type="PANTHER" id="PTHR18866:SF33">
    <property type="entry name" value="METHYLCROTONOYL-COA CARBOXYLASE SUBUNIT ALPHA, MITOCHONDRIAL-RELATED"/>
    <property type="match status" value="1"/>
</dbReference>
<dbReference type="Pfam" id="PF02786">
    <property type="entry name" value="CPSase_L_D2"/>
    <property type="match status" value="2"/>
</dbReference>
<organism evidence="9 10">
    <name type="scientific">Intoshia linei</name>
    <dbReference type="NCBI Taxonomy" id="1819745"/>
    <lineage>
        <taxon>Eukaryota</taxon>
        <taxon>Metazoa</taxon>
        <taxon>Spiralia</taxon>
        <taxon>Lophotrochozoa</taxon>
        <taxon>Mesozoa</taxon>
        <taxon>Orthonectida</taxon>
        <taxon>Rhopaluridae</taxon>
        <taxon>Intoshia</taxon>
    </lineage>
</organism>
<keyword evidence="3 6" id="KW-0547">Nucleotide-binding</keyword>
<evidence type="ECO:0000256" key="1">
    <source>
        <dbReference type="ARBA" id="ARBA00001953"/>
    </source>
</evidence>
<dbReference type="Proteomes" id="UP000078046">
    <property type="component" value="Unassembled WGS sequence"/>
</dbReference>
<evidence type="ECO:0000256" key="6">
    <source>
        <dbReference type="PROSITE-ProRule" id="PRU00409"/>
    </source>
</evidence>
<dbReference type="InterPro" id="IPR016185">
    <property type="entry name" value="PreATP-grasp_dom_sf"/>
</dbReference>
<keyword evidence="10" id="KW-1185">Reference proteome</keyword>
<dbReference type="GO" id="GO:0005739">
    <property type="term" value="C:mitochondrion"/>
    <property type="evidence" value="ECO:0007669"/>
    <property type="project" value="TreeGrafter"/>
</dbReference>
<keyword evidence="5" id="KW-0092">Biotin</keyword>
<dbReference type="Pfam" id="PF00289">
    <property type="entry name" value="Biotin_carb_N"/>
    <property type="match status" value="1"/>
</dbReference>
<evidence type="ECO:0000256" key="3">
    <source>
        <dbReference type="ARBA" id="ARBA00022741"/>
    </source>
</evidence>
<dbReference type="InterPro" id="IPR011761">
    <property type="entry name" value="ATP-grasp"/>
</dbReference>
<keyword evidence="2" id="KW-0436">Ligase</keyword>
<comment type="caution">
    <text evidence="9">The sequence shown here is derived from an EMBL/GenBank/DDBJ whole genome shotgun (WGS) entry which is preliminary data.</text>
</comment>
<dbReference type="SUPFAM" id="SSF51246">
    <property type="entry name" value="Rudiment single hybrid motif"/>
    <property type="match status" value="1"/>
</dbReference>
<dbReference type="PROSITE" id="PS00867">
    <property type="entry name" value="CPSASE_2"/>
    <property type="match status" value="1"/>
</dbReference>
<dbReference type="Gene3D" id="3.30.470.20">
    <property type="entry name" value="ATP-grasp fold, B domain"/>
    <property type="match status" value="1"/>
</dbReference>
<evidence type="ECO:0000256" key="4">
    <source>
        <dbReference type="ARBA" id="ARBA00022840"/>
    </source>
</evidence>
<dbReference type="EMBL" id="LWCA01001048">
    <property type="protein sequence ID" value="OAF66065.1"/>
    <property type="molecule type" value="Genomic_DNA"/>
</dbReference>
<comment type="cofactor">
    <cofactor evidence="1">
        <name>biotin</name>
        <dbReference type="ChEBI" id="CHEBI:57586"/>
    </cofactor>
</comment>
<gene>
    <name evidence="9" type="ORF">A3Q56_06213</name>
</gene>
<proteinExistence type="predicted"/>
<keyword evidence="4 6" id="KW-0067">ATP-binding</keyword>
<dbReference type="InterPro" id="IPR005479">
    <property type="entry name" value="CPAse_ATP-bd"/>
</dbReference>
<dbReference type="InterPro" id="IPR005481">
    <property type="entry name" value="BC-like_N"/>
</dbReference>
<evidence type="ECO:0008006" key="11">
    <source>
        <dbReference type="Google" id="ProtNLM"/>
    </source>
</evidence>
<evidence type="ECO:0000313" key="10">
    <source>
        <dbReference type="Proteomes" id="UP000078046"/>
    </source>
</evidence>
<evidence type="ECO:0000259" key="7">
    <source>
        <dbReference type="PROSITE" id="PS50975"/>
    </source>
</evidence>
<reference evidence="9 10" key="1">
    <citation type="submission" date="2016-04" db="EMBL/GenBank/DDBJ databases">
        <title>The genome of Intoshia linei affirms orthonectids as highly simplified spiralians.</title>
        <authorList>
            <person name="Mikhailov K.V."/>
            <person name="Slusarev G.S."/>
            <person name="Nikitin M.A."/>
            <person name="Logacheva M.D."/>
            <person name="Penin A."/>
            <person name="Aleoshin V."/>
            <person name="Panchin Y.V."/>
        </authorList>
    </citation>
    <scope>NUCLEOTIDE SEQUENCE [LARGE SCALE GENOMIC DNA]</scope>
    <source>
        <strain evidence="9">Intl2013</strain>
        <tissue evidence="9">Whole animal</tissue>
    </source>
</reference>
<evidence type="ECO:0000259" key="8">
    <source>
        <dbReference type="PROSITE" id="PS50979"/>
    </source>
</evidence>
<dbReference type="FunFam" id="3.40.50.20:FF:000010">
    <property type="entry name" value="Propionyl-CoA carboxylase subunit alpha"/>
    <property type="match status" value="1"/>
</dbReference>
<dbReference type="PROSITE" id="PS50975">
    <property type="entry name" value="ATP_GRASP"/>
    <property type="match status" value="1"/>
</dbReference>
<dbReference type="InterPro" id="IPR011764">
    <property type="entry name" value="Biotin_carboxylation_dom"/>
</dbReference>
<protein>
    <recommendedName>
        <fullName evidence="11">Methylcrotonoyl-CoA carboxylase subunit alpha, mitochondrial</fullName>
    </recommendedName>
</protein>
<dbReference type="PANTHER" id="PTHR18866">
    <property type="entry name" value="CARBOXYLASE:PYRUVATE/ACETYL-COA/PROPIONYL-COA CARBOXYLASE"/>
    <property type="match status" value="1"/>
</dbReference>
<name>A0A177AVQ6_9BILA</name>
<dbReference type="InterPro" id="IPR050856">
    <property type="entry name" value="Biotin_carboxylase_complex"/>
</dbReference>
<dbReference type="SUPFAM" id="SSF52440">
    <property type="entry name" value="PreATP-grasp domain"/>
    <property type="match status" value="1"/>
</dbReference>
<evidence type="ECO:0000256" key="2">
    <source>
        <dbReference type="ARBA" id="ARBA00022598"/>
    </source>
</evidence>
<dbReference type="InterPro" id="IPR005482">
    <property type="entry name" value="Biotin_COase_C"/>
</dbReference>
<sequence>MKRLLIANRGEIACRIIRTARKMEIETVSVFSDADRISLHTKMADKSVYIGNAHPTQSYLKMDKIVDAALNSNCQAIHPGYGFLSENANFAEMCEGVGLIFVGPPANSIKKMGIKSTSKEIMDKAGVPIIPGYHGIENDNEMLFNEAKRIGFPVMIKAVLGGGGKGMRLCLNESSFIEQLESARSEALKSFGDSNMLIEKYIIQPRHIESQIFADNYGNCVYLSERDCSIQRRHQKVIEEAPAVTTHLIVKNTGNSLVPLSLNKLVCTDTFPPGLDSIIQIKIGETAVKAAQAVGYTGAGTVEFIMDQNKNFYFMEMNTRLQVEHPVTEMITNLDLVEWQLRVARGEVLPIVDQNNIKINGHSIEARIYAEDTNNNFMPTPGKIGQLVPPEINKNIRIDSGIVQGDEISIYYDPMISKVIAKGENRNEAKLNLIDALQNYQIGGVTTNQDFLLSILQNSKFEPEYLQTDFIDKFVKNELKVDKNDISKETVDEISRVACAHHIHFLSQVNR</sequence>
<dbReference type="PROSITE" id="PS50979">
    <property type="entry name" value="BC"/>
    <property type="match status" value="1"/>
</dbReference>
<evidence type="ECO:0000256" key="5">
    <source>
        <dbReference type="ARBA" id="ARBA00023267"/>
    </source>
</evidence>